<accession>A0ABZ1C196</accession>
<gene>
    <name evidence="1" type="ORF">U7230_07635</name>
</gene>
<name>A0ABZ1C196_9FIRM</name>
<evidence type="ECO:0000313" key="1">
    <source>
        <dbReference type="EMBL" id="WRP18852.1"/>
    </source>
</evidence>
<reference evidence="1 2" key="1">
    <citation type="journal article" date="2024" name="Front. Microbiol.">
        <title>Novel thermophilic genera Geochorda gen. nov. and Carboxydochorda gen. nov. from the deep terrestrial subsurface reveal the ecophysiological diversity in the class Limnochordia.</title>
        <authorList>
            <person name="Karnachuk O.V."/>
            <person name="Lukina A.P."/>
            <person name="Avakyan M.R."/>
            <person name="Kadnikov V.V."/>
            <person name="Begmatov S."/>
            <person name="Beletsky A.V."/>
            <person name="Vlasova K.G."/>
            <person name="Novikov A.A."/>
            <person name="Shcherbakova V.A."/>
            <person name="Mardanov A.V."/>
            <person name="Ravin N.V."/>
        </authorList>
    </citation>
    <scope>NUCLEOTIDE SEQUENCE [LARGE SCALE GENOMIC DNA]</scope>
    <source>
        <strain evidence="1 2">L945</strain>
    </source>
</reference>
<evidence type="ECO:0008006" key="3">
    <source>
        <dbReference type="Google" id="ProtNLM"/>
    </source>
</evidence>
<keyword evidence="2" id="KW-1185">Reference proteome</keyword>
<dbReference type="Proteomes" id="UP001332192">
    <property type="component" value="Chromosome"/>
</dbReference>
<dbReference type="EMBL" id="CP141615">
    <property type="protein sequence ID" value="WRP18852.1"/>
    <property type="molecule type" value="Genomic_DNA"/>
</dbReference>
<evidence type="ECO:0000313" key="2">
    <source>
        <dbReference type="Proteomes" id="UP001332192"/>
    </source>
</evidence>
<sequence length="88" mass="9743">MTREAVAQKLTAYLQQRVTLKDLVDWAERALMDGEFGGEDIETVGDIVARLGLADVLAFGLTWDDCITYLRRLGYAATAIVEPLSSQH</sequence>
<proteinExistence type="predicted"/>
<protein>
    <recommendedName>
        <fullName evidence="3">MafI family immunity protein</fullName>
    </recommendedName>
</protein>
<organism evidence="1 2">
    <name type="scientific">Carboxydichorda subterranea</name>
    <dbReference type="NCBI Taxonomy" id="3109565"/>
    <lineage>
        <taxon>Bacteria</taxon>
        <taxon>Bacillati</taxon>
        <taxon>Bacillota</taxon>
        <taxon>Limnochordia</taxon>
        <taxon>Limnochordales</taxon>
        <taxon>Geochordaceae</taxon>
        <taxon>Carboxydichorda</taxon>
    </lineage>
</organism>